<dbReference type="AlphaFoldDB" id="A0A9Q3S368"/>
<proteinExistence type="predicted"/>
<organism evidence="2 3">
    <name type="scientific">Qipengyuania aquimaris</name>
    <dbReference type="NCBI Taxonomy" id="255984"/>
    <lineage>
        <taxon>Bacteria</taxon>
        <taxon>Pseudomonadati</taxon>
        <taxon>Pseudomonadota</taxon>
        <taxon>Alphaproteobacteria</taxon>
        <taxon>Sphingomonadales</taxon>
        <taxon>Erythrobacteraceae</taxon>
        <taxon>Qipengyuania</taxon>
    </lineage>
</organism>
<accession>A0A9Q3S368</accession>
<dbReference type="EMBL" id="JAHVKP010000001">
    <property type="protein sequence ID" value="MBY6218970.1"/>
    <property type="molecule type" value="Genomic_DNA"/>
</dbReference>
<evidence type="ECO:0000313" key="2">
    <source>
        <dbReference type="EMBL" id="MBY6218970.1"/>
    </source>
</evidence>
<dbReference type="RefSeq" id="WP_222405624.1">
    <property type="nucleotide sequence ID" value="NZ_JAHVKP010000001.1"/>
</dbReference>
<evidence type="ECO:0008006" key="4">
    <source>
        <dbReference type="Google" id="ProtNLM"/>
    </source>
</evidence>
<feature type="signal peptide" evidence="1">
    <location>
        <begin position="1"/>
        <end position="26"/>
    </location>
</feature>
<evidence type="ECO:0000256" key="1">
    <source>
        <dbReference type="SAM" id="SignalP"/>
    </source>
</evidence>
<protein>
    <recommendedName>
        <fullName evidence="4">Porin</fullName>
    </recommendedName>
</protein>
<name>A0A9Q3S368_9SPHN</name>
<evidence type="ECO:0000313" key="3">
    <source>
        <dbReference type="Proteomes" id="UP000824927"/>
    </source>
</evidence>
<reference evidence="2" key="1">
    <citation type="submission" date="2021-06" db="EMBL/GenBank/DDBJ databases">
        <title>50 bacteria genomes isolated from Dapeng, Shenzhen, China.</title>
        <authorList>
            <person name="Zheng W."/>
            <person name="Yu S."/>
            <person name="Huang Y."/>
        </authorList>
    </citation>
    <scope>NUCLEOTIDE SEQUENCE</scope>
    <source>
        <strain evidence="2">DP4N28-2</strain>
    </source>
</reference>
<gene>
    <name evidence="2" type="ORF">KUV31_11530</name>
</gene>
<comment type="caution">
    <text evidence="2">The sequence shown here is derived from an EMBL/GenBank/DDBJ whole genome shotgun (WGS) entry which is preliminary data.</text>
</comment>
<dbReference type="Proteomes" id="UP000824927">
    <property type="component" value="Unassembled WGS sequence"/>
</dbReference>
<sequence length="258" mass="27281">MGKKLHSNGKGRFAPAMLAVAGLAFAMPAAVFAVGAPETSNAAPGAIEYLPFTPAGADPQLARRVAEVIGEDALRFTPASKPRQSSERTVNFAVRVDDATARTMSGGNLSEKVALATPEAISPIAGTRYNLGIARGFQSFAQPSRAVSSASVTAGVREDLRNIAMPDLSTYESGDDKGRPSRFQSRIALEQRDRAGSSPNTLQGVGSQRVDLGGSYRLSRNLDVTAGVRLSQERDRLAPLTDGVEDDQAVYVGTQIRF</sequence>
<feature type="chain" id="PRO_5040337081" description="Porin" evidence="1">
    <location>
        <begin position="27"/>
        <end position="258"/>
    </location>
</feature>
<keyword evidence="1" id="KW-0732">Signal</keyword>